<dbReference type="SUPFAM" id="SSF53335">
    <property type="entry name" value="S-adenosyl-L-methionine-dependent methyltransferases"/>
    <property type="match status" value="1"/>
</dbReference>
<organism evidence="2 3">
    <name type="scientific">Nitrobacter hamburgensis (strain DSM 10229 / NCIMB 13809 / X14)</name>
    <dbReference type="NCBI Taxonomy" id="323097"/>
    <lineage>
        <taxon>Bacteria</taxon>
        <taxon>Pseudomonadati</taxon>
        <taxon>Pseudomonadota</taxon>
        <taxon>Alphaproteobacteria</taxon>
        <taxon>Hyphomicrobiales</taxon>
        <taxon>Nitrobacteraceae</taxon>
        <taxon>Nitrobacter</taxon>
    </lineage>
</organism>
<dbReference type="Proteomes" id="UP000001953">
    <property type="component" value="Chromosome"/>
</dbReference>
<dbReference type="InterPro" id="IPR029063">
    <property type="entry name" value="SAM-dependent_MTases_sf"/>
</dbReference>
<dbReference type="GO" id="GO:0008168">
    <property type="term" value="F:methyltransferase activity"/>
    <property type="evidence" value="ECO:0007669"/>
    <property type="project" value="UniProtKB-KW"/>
</dbReference>
<dbReference type="EMBL" id="CP000319">
    <property type="protein sequence ID" value="ABE63774.1"/>
    <property type="molecule type" value="Genomic_DNA"/>
</dbReference>
<keyword evidence="2" id="KW-0808">Transferase</keyword>
<keyword evidence="2" id="KW-0489">Methyltransferase</keyword>
<evidence type="ECO:0000259" key="1">
    <source>
        <dbReference type="Pfam" id="PF05050"/>
    </source>
</evidence>
<dbReference type="InterPro" id="IPR006342">
    <property type="entry name" value="FkbM_mtfrase"/>
</dbReference>
<dbReference type="GO" id="GO:0032259">
    <property type="term" value="P:methylation"/>
    <property type="evidence" value="ECO:0007669"/>
    <property type="project" value="UniProtKB-KW"/>
</dbReference>
<dbReference type="PANTHER" id="PTHR34203:SF15">
    <property type="entry name" value="SLL1173 PROTEIN"/>
    <property type="match status" value="1"/>
</dbReference>
<proteinExistence type="predicted"/>
<dbReference type="NCBIfam" id="TIGR01444">
    <property type="entry name" value="fkbM_fam"/>
    <property type="match status" value="1"/>
</dbReference>
<name>Q1QJ23_NITHX</name>
<dbReference type="InterPro" id="IPR052514">
    <property type="entry name" value="SAM-dependent_MTase"/>
</dbReference>
<dbReference type="OrthoDB" id="9814604at2"/>
<accession>Q1QJ23</accession>
<gene>
    <name evidence="2" type="ordered locus">Nham_3028</name>
</gene>
<dbReference type="Gene3D" id="3.40.50.150">
    <property type="entry name" value="Vaccinia Virus protein VP39"/>
    <property type="match status" value="1"/>
</dbReference>
<dbReference type="Pfam" id="PF05050">
    <property type="entry name" value="Methyltransf_21"/>
    <property type="match status" value="1"/>
</dbReference>
<dbReference type="PANTHER" id="PTHR34203">
    <property type="entry name" value="METHYLTRANSFERASE, FKBM FAMILY PROTEIN"/>
    <property type="match status" value="1"/>
</dbReference>
<dbReference type="KEGG" id="nha:Nham_3028"/>
<keyword evidence="3" id="KW-1185">Reference proteome</keyword>
<reference evidence="2 3" key="1">
    <citation type="submission" date="2006-03" db="EMBL/GenBank/DDBJ databases">
        <title>Complete sequence of chromosome of Nitrobacter hamburgensis X14.</title>
        <authorList>
            <consortium name="US DOE Joint Genome Institute"/>
            <person name="Copeland A."/>
            <person name="Lucas S."/>
            <person name="Lapidus A."/>
            <person name="Barry K."/>
            <person name="Detter J.C."/>
            <person name="Glavina del Rio T."/>
            <person name="Hammon N."/>
            <person name="Israni S."/>
            <person name="Dalin E."/>
            <person name="Tice H."/>
            <person name="Pitluck S."/>
            <person name="Chain P."/>
            <person name="Malfatti S."/>
            <person name="Shin M."/>
            <person name="Vergez L."/>
            <person name="Schmutz J."/>
            <person name="Larimer F."/>
            <person name="Land M."/>
            <person name="Hauser L."/>
            <person name="Kyrpides N."/>
            <person name="Ivanova N."/>
            <person name="Ward B."/>
            <person name="Arp D."/>
            <person name="Klotz M."/>
            <person name="Stein L."/>
            <person name="O'Mullan G."/>
            <person name="Starkenburg S."/>
            <person name="Sayavedra L."/>
            <person name="Poret-Peterson A.T."/>
            <person name="Gentry M.E."/>
            <person name="Bruce D."/>
            <person name="Richardson P."/>
        </authorList>
    </citation>
    <scope>NUCLEOTIDE SEQUENCE [LARGE SCALE GENOMIC DNA]</scope>
    <source>
        <strain evidence="3">DSM 10229 / NCIMB 13809 / X14</strain>
    </source>
</reference>
<protein>
    <submittedName>
        <fullName evidence="2">Methyltransferase FkbM</fullName>
    </submittedName>
</protein>
<dbReference type="AlphaFoldDB" id="Q1QJ23"/>
<dbReference type="HOGENOM" id="CLU_1072981_0_0_5"/>
<dbReference type="RefSeq" id="WP_011511434.1">
    <property type="nucleotide sequence ID" value="NC_007964.1"/>
</dbReference>
<feature type="domain" description="Methyltransferase FkbM" evidence="1">
    <location>
        <begin position="60"/>
        <end position="226"/>
    </location>
</feature>
<evidence type="ECO:0000313" key="2">
    <source>
        <dbReference type="EMBL" id="ABE63774.1"/>
    </source>
</evidence>
<dbReference type="eggNOG" id="ENOG5034935">
    <property type="taxonomic scope" value="Bacteria"/>
</dbReference>
<sequence length="260" mass="29489">MGLSGVNIKKALRTAQVQFPALVEAKFAFHHRFFKSTGMLYKSDYGGLRHFDLKGKLLLDVGANRGQSIVAFKNAVKSPKIIAFEPNPRLAANLVERYRGDTDISVLDLALCAAEKEFTLHIPYYRDFMLDGLASLKLEEARDWPNAERFYFFNPRKVAIETCHVKGRPLDSLGLHPALIKLSIQRSEIEALSGAEETLKSSRPIIMSAWPWPALIDFLAERGYSYYGYVGGRFVPRHRSYMNWFLLDEHSAQIPHLLAS</sequence>
<evidence type="ECO:0000313" key="3">
    <source>
        <dbReference type="Proteomes" id="UP000001953"/>
    </source>
</evidence>